<gene>
    <name evidence="1" type="ORF">C7456_104311</name>
</gene>
<dbReference type="Gene3D" id="3.40.50.10320">
    <property type="entry name" value="LmbE-like"/>
    <property type="match status" value="1"/>
</dbReference>
<dbReference type="OrthoDB" id="9790023at2"/>
<comment type="caution">
    <text evidence="1">The sequence shown here is derived from an EMBL/GenBank/DDBJ whole genome shotgun (WGS) entry which is preliminary data.</text>
</comment>
<reference evidence="1 2" key="1">
    <citation type="submission" date="2018-05" db="EMBL/GenBank/DDBJ databases">
        <title>Genomic Encyclopedia of Type Strains, Phase IV (KMG-IV): sequencing the most valuable type-strain genomes for metagenomic binning, comparative biology and taxonomic classification.</title>
        <authorList>
            <person name="Goeker M."/>
        </authorList>
    </citation>
    <scope>NUCLEOTIDE SEQUENCE [LARGE SCALE GENOMIC DNA]</scope>
    <source>
        <strain evidence="1 2">DSM 14263</strain>
    </source>
</reference>
<dbReference type="InterPro" id="IPR003737">
    <property type="entry name" value="GlcNAc_PI_deacetylase-related"/>
</dbReference>
<name>A0A316IBR6_9GAMM</name>
<keyword evidence="2" id="KW-1185">Reference proteome</keyword>
<dbReference type="SUPFAM" id="SSF102588">
    <property type="entry name" value="LmbE-like"/>
    <property type="match status" value="1"/>
</dbReference>
<dbReference type="AlphaFoldDB" id="A0A316IBR6"/>
<dbReference type="Proteomes" id="UP000245812">
    <property type="component" value="Unassembled WGS sequence"/>
</dbReference>
<dbReference type="GO" id="GO:0016811">
    <property type="term" value="F:hydrolase activity, acting on carbon-nitrogen (but not peptide) bonds, in linear amides"/>
    <property type="evidence" value="ECO:0007669"/>
    <property type="project" value="TreeGrafter"/>
</dbReference>
<dbReference type="PANTHER" id="PTHR12993">
    <property type="entry name" value="N-ACETYLGLUCOSAMINYL-PHOSPHATIDYLINOSITOL DE-N-ACETYLASE-RELATED"/>
    <property type="match status" value="1"/>
</dbReference>
<evidence type="ECO:0000313" key="2">
    <source>
        <dbReference type="Proteomes" id="UP000245812"/>
    </source>
</evidence>
<dbReference type="InterPro" id="IPR024078">
    <property type="entry name" value="LmbE-like_dom_sf"/>
</dbReference>
<protein>
    <submittedName>
        <fullName evidence="1">LmbE family N-acetylglucosaminyl deacetylase</fullName>
    </submittedName>
</protein>
<proteinExistence type="predicted"/>
<dbReference type="RefSeq" id="WP_109723063.1">
    <property type="nucleotide sequence ID" value="NZ_MSZV01000114.1"/>
</dbReference>
<sequence length="328" mass="35858">MAAGPSRIPQAPARSARVVTAPAAGWPGPAAGTRLLVVAPHPDDETIAAGELIQQARAAGGAVRVLLLTDGDDNPWPQRWIERRIRIGAAERQRWGRRRRAELHEALDLLGVPAADLRALGWPDMGLTALLRRPPAQWRTPLLRELDDFRPDTVVVPALADRHPDHGAAHVLLRLALAAWDGPPPALLDYLVHGREAADAGRAIELPCVQAFRRTKLLALERHRSQLALSAGRVRRLAGRAERFGAVAPGGGAAALPWRPAAPLRPWLRLTVADADGARTWRWPQAPLRRDGAGWRLAAAAGQGPRFAKLHLDLPSPWIFDHWGWREL</sequence>
<accession>A0A316IBR6</accession>
<dbReference type="Pfam" id="PF02585">
    <property type="entry name" value="PIG-L"/>
    <property type="match status" value="1"/>
</dbReference>
<evidence type="ECO:0000313" key="1">
    <source>
        <dbReference type="EMBL" id="PWK89952.1"/>
    </source>
</evidence>
<dbReference type="PANTHER" id="PTHR12993:SF29">
    <property type="entry name" value="BLR3841 PROTEIN"/>
    <property type="match status" value="1"/>
</dbReference>
<organism evidence="1 2">
    <name type="scientific">Fulvimonas soli</name>
    <dbReference type="NCBI Taxonomy" id="155197"/>
    <lineage>
        <taxon>Bacteria</taxon>
        <taxon>Pseudomonadati</taxon>
        <taxon>Pseudomonadota</taxon>
        <taxon>Gammaproteobacteria</taxon>
        <taxon>Lysobacterales</taxon>
        <taxon>Rhodanobacteraceae</taxon>
        <taxon>Fulvimonas</taxon>
    </lineage>
</organism>
<dbReference type="EMBL" id="QGHC01000004">
    <property type="protein sequence ID" value="PWK89952.1"/>
    <property type="molecule type" value="Genomic_DNA"/>
</dbReference>